<dbReference type="InterPro" id="IPR011042">
    <property type="entry name" value="6-blade_b-propeller_TolB-like"/>
</dbReference>
<dbReference type="InterPro" id="IPR013658">
    <property type="entry name" value="SGL"/>
</dbReference>
<comment type="caution">
    <text evidence="3">The sequence shown here is derived from an EMBL/GenBank/DDBJ whole genome shotgun (WGS) entry which is preliminary data.</text>
</comment>
<name>C5T144_ACIDE</name>
<dbReference type="PATRIC" id="fig|573060.9.peg.4563"/>
<dbReference type="AlphaFoldDB" id="C5T144"/>
<evidence type="ECO:0000256" key="1">
    <source>
        <dbReference type="ARBA" id="ARBA00022801"/>
    </source>
</evidence>
<feature type="domain" description="SMP-30/Gluconolactonase/LRE-like region" evidence="2">
    <location>
        <begin position="1"/>
        <end position="85"/>
    </location>
</feature>
<accession>C5T144</accession>
<keyword evidence="1" id="KW-0378">Hydrolase</keyword>
<dbReference type="PANTHER" id="PTHR47572">
    <property type="entry name" value="LIPOPROTEIN-RELATED"/>
    <property type="match status" value="1"/>
</dbReference>
<dbReference type="Gene3D" id="2.120.10.30">
    <property type="entry name" value="TolB, C-terminal domain"/>
    <property type="match status" value="1"/>
</dbReference>
<reference evidence="3 4" key="1">
    <citation type="submission" date="2009-05" db="EMBL/GenBank/DDBJ databases">
        <title>The draft genome of Acidovorax delafieldii 2AN.</title>
        <authorList>
            <consortium name="US DOE Joint Genome Institute (JGI-PGF)"/>
            <person name="Lucas S."/>
            <person name="Copeland A."/>
            <person name="Lapidus A."/>
            <person name="Glavina del Rio T."/>
            <person name="Tice H."/>
            <person name="Bruce D."/>
            <person name="Goodwin L."/>
            <person name="Pitluck S."/>
            <person name="Larimer F."/>
            <person name="Land M.L."/>
            <person name="Hauser L."/>
            <person name="Shelobolina E.S."/>
            <person name="Picardal F."/>
            <person name="Roden E."/>
            <person name="Emerson D."/>
        </authorList>
    </citation>
    <scope>NUCLEOTIDE SEQUENCE [LARGE SCALE GENOMIC DNA]</scope>
    <source>
        <strain evidence="3 4">2AN</strain>
    </source>
</reference>
<organism evidence="3 4">
    <name type="scientific">Acidovorax delafieldii 2AN</name>
    <dbReference type="NCBI Taxonomy" id="573060"/>
    <lineage>
        <taxon>Bacteria</taxon>
        <taxon>Pseudomonadati</taxon>
        <taxon>Pseudomonadota</taxon>
        <taxon>Betaproteobacteria</taxon>
        <taxon>Burkholderiales</taxon>
        <taxon>Comamonadaceae</taxon>
        <taxon>Acidovorax</taxon>
    </lineage>
</organism>
<keyword evidence="4" id="KW-1185">Reference proteome</keyword>
<dbReference type="Pfam" id="PF08450">
    <property type="entry name" value="SGL"/>
    <property type="match status" value="1"/>
</dbReference>
<dbReference type="GO" id="GO:0016787">
    <property type="term" value="F:hydrolase activity"/>
    <property type="evidence" value="ECO:0007669"/>
    <property type="project" value="UniProtKB-KW"/>
</dbReference>
<evidence type="ECO:0000313" key="3">
    <source>
        <dbReference type="EMBL" id="EER61788.1"/>
    </source>
</evidence>
<dbReference type="InterPro" id="IPR051262">
    <property type="entry name" value="SMP-30/CGR1_Lactonase"/>
</dbReference>
<protein>
    <recommendedName>
        <fullName evidence="2">SMP-30/Gluconolactonase/LRE-like region domain-containing protein</fullName>
    </recommendedName>
</protein>
<dbReference type="EMBL" id="ACQT01000009">
    <property type="protein sequence ID" value="EER61788.1"/>
    <property type="molecule type" value="Genomic_DNA"/>
</dbReference>
<dbReference type="RefSeq" id="WP_005793304.1">
    <property type="nucleotide sequence ID" value="NZ_ACQT01000009.1"/>
</dbReference>
<proteinExistence type="predicted"/>
<dbReference type="PANTHER" id="PTHR47572:SF4">
    <property type="entry name" value="LACTONASE DRP35"/>
    <property type="match status" value="1"/>
</dbReference>
<sequence length="138" mass="14652">MALSPDGRQLWVTEFSRNLLHRITLADAVTVAPFGTAIAYSFVGPAPDSIRTDSAGNVYVALFGQGRVMIFSPGGIPIGQILLPRRGEGHNLICTSLAIRPGTDEVYIVASDGDRGLGAHIFRARGYAKALALYSHAA</sequence>
<evidence type="ECO:0000313" key="4">
    <source>
        <dbReference type="Proteomes" id="UP000003856"/>
    </source>
</evidence>
<evidence type="ECO:0000259" key="2">
    <source>
        <dbReference type="Pfam" id="PF08450"/>
    </source>
</evidence>
<dbReference type="SUPFAM" id="SSF63829">
    <property type="entry name" value="Calcium-dependent phosphotriesterase"/>
    <property type="match status" value="1"/>
</dbReference>
<dbReference type="OrthoDB" id="241638at2"/>
<dbReference type="Proteomes" id="UP000003856">
    <property type="component" value="Unassembled WGS sequence"/>
</dbReference>
<gene>
    <name evidence="3" type="ORF">AcdelDRAFT_0624</name>
</gene>